<sequence length="63" mass="6948">MIKKEVALLTAAVFCWLSVSGTVAAEDQTYYGSGDGGNTGNVSDVKWVLDKDYSYYGGHQWFF</sequence>
<evidence type="ECO:0000313" key="3">
    <source>
        <dbReference type="Proteomes" id="UP000007887"/>
    </source>
</evidence>
<accession>I0GSL6</accession>
<dbReference type="AlphaFoldDB" id="I0GSL6"/>
<organism evidence="2 3">
    <name type="scientific">Selenomonas ruminantium subsp. lactilytica (strain NBRC 103574 / TAM6421)</name>
    <dbReference type="NCBI Taxonomy" id="927704"/>
    <lineage>
        <taxon>Bacteria</taxon>
        <taxon>Bacillati</taxon>
        <taxon>Bacillota</taxon>
        <taxon>Negativicutes</taxon>
        <taxon>Selenomonadales</taxon>
        <taxon>Selenomonadaceae</taxon>
        <taxon>Selenomonas</taxon>
    </lineage>
</organism>
<dbReference type="Proteomes" id="UP000007887">
    <property type="component" value="Chromosome"/>
</dbReference>
<dbReference type="eggNOG" id="COG3468">
    <property type="taxonomic scope" value="Bacteria"/>
</dbReference>
<feature type="chain" id="PRO_5003627258" evidence="1">
    <location>
        <begin position="26"/>
        <end position="63"/>
    </location>
</feature>
<reference evidence="2 3" key="1">
    <citation type="submission" date="2011-10" db="EMBL/GenBank/DDBJ databases">
        <title>Whole genome sequence of Selenomonas ruminantium subsp. lactilytica TAM6421.</title>
        <authorList>
            <person name="Oguchi A."/>
            <person name="Ankai A."/>
            <person name="Kaneko J."/>
            <person name="Yamada-Narita S."/>
            <person name="Fukui S."/>
            <person name="Takahashi M."/>
            <person name="Onodera T."/>
            <person name="Kojima S."/>
            <person name="Fushimi T."/>
            <person name="Abe N."/>
            <person name="Kamio Y."/>
            <person name="Yamazaki S."/>
            <person name="Fujita N."/>
        </authorList>
    </citation>
    <scope>NUCLEOTIDE SEQUENCE [LARGE SCALE GENOMIC DNA]</scope>
    <source>
        <strain evidence="3">NBRC 103574 / TAM6421</strain>
    </source>
</reference>
<name>I0GSL6_SELRL</name>
<dbReference type="RefSeq" id="WP_014425183.1">
    <property type="nucleotide sequence ID" value="NC_017068.1"/>
</dbReference>
<evidence type="ECO:0000313" key="2">
    <source>
        <dbReference type="EMBL" id="BAL83753.1"/>
    </source>
</evidence>
<keyword evidence="1" id="KW-0732">Signal</keyword>
<dbReference type="EMBL" id="AP012292">
    <property type="protein sequence ID" value="BAL83753.1"/>
    <property type="molecule type" value="Genomic_DNA"/>
</dbReference>
<protein>
    <submittedName>
        <fullName evidence="2">Uncharacterized protein</fullName>
    </submittedName>
</protein>
<gene>
    <name evidence="2" type="ordered locus">SELR_20450</name>
</gene>
<feature type="signal peptide" evidence="1">
    <location>
        <begin position="1"/>
        <end position="25"/>
    </location>
</feature>
<dbReference type="HOGENOM" id="CLU_2883398_0_0_9"/>
<proteinExistence type="predicted"/>
<evidence type="ECO:0000256" key="1">
    <source>
        <dbReference type="SAM" id="SignalP"/>
    </source>
</evidence>
<dbReference type="KEGG" id="sri:SELR_20450"/>